<dbReference type="Gene3D" id="3.20.20.30">
    <property type="entry name" value="Luciferase-like domain"/>
    <property type="match status" value="1"/>
</dbReference>
<dbReference type="AlphaFoldDB" id="A0A381VKL2"/>
<evidence type="ECO:0000313" key="1">
    <source>
        <dbReference type="EMBL" id="SVA40003.1"/>
    </source>
</evidence>
<dbReference type="GO" id="GO:0016705">
    <property type="term" value="F:oxidoreductase activity, acting on paired donors, with incorporation or reduction of molecular oxygen"/>
    <property type="evidence" value="ECO:0007669"/>
    <property type="project" value="InterPro"/>
</dbReference>
<name>A0A381VKL2_9ZZZZ</name>
<protein>
    <recommendedName>
        <fullName evidence="2">Luciferase-like domain-containing protein</fullName>
    </recommendedName>
</protein>
<reference evidence="1" key="1">
    <citation type="submission" date="2018-05" db="EMBL/GenBank/DDBJ databases">
        <authorList>
            <person name="Lanie J.A."/>
            <person name="Ng W.-L."/>
            <person name="Kazmierczak K.M."/>
            <person name="Andrzejewski T.M."/>
            <person name="Davidsen T.M."/>
            <person name="Wayne K.J."/>
            <person name="Tettelin H."/>
            <person name="Glass J.I."/>
            <person name="Rusch D."/>
            <person name="Podicherti R."/>
            <person name="Tsui H.-C.T."/>
            <person name="Winkler M.E."/>
        </authorList>
    </citation>
    <scope>NUCLEOTIDE SEQUENCE</scope>
</reference>
<feature type="non-terminal residue" evidence="1">
    <location>
        <position position="1"/>
    </location>
</feature>
<dbReference type="EMBL" id="UINC01008899">
    <property type="protein sequence ID" value="SVA40003.1"/>
    <property type="molecule type" value="Genomic_DNA"/>
</dbReference>
<organism evidence="1">
    <name type="scientific">marine metagenome</name>
    <dbReference type="NCBI Taxonomy" id="408172"/>
    <lineage>
        <taxon>unclassified sequences</taxon>
        <taxon>metagenomes</taxon>
        <taxon>ecological metagenomes</taxon>
    </lineage>
</organism>
<dbReference type="InterPro" id="IPR036661">
    <property type="entry name" value="Luciferase-like_sf"/>
</dbReference>
<evidence type="ECO:0008006" key="2">
    <source>
        <dbReference type="Google" id="ProtNLM"/>
    </source>
</evidence>
<dbReference type="SUPFAM" id="SSF51679">
    <property type="entry name" value="Bacterial luciferase-like"/>
    <property type="match status" value="1"/>
</dbReference>
<accession>A0A381VKL2</accession>
<gene>
    <name evidence="1" type="ORF">METZ01_LOCUS92857</name>
</gene>
<proteinExistence type="predicted"/>
<sequence>RGIGTPAQLREHLKGFEEAGGDQVSFLQQGGRNRHEHICEALELFAKEVKPEFTEREEEREAAKAEELAPYIEAAFERKERMRELVDDEIPVVTAIGRNIAEGN</sequence>